<feature type="compositionally biased region" description="Basic and acidic residues" evidence="3">
    <location>
        <begin position="76"/>
        <end position="108"/>
    </location>
</feature>
<accession>D4LXX2</accession>
<dbReference type="GO" id="GO:0051604">
    <property type="term" value="P:protein maturation"/>
    <property type="evidence" value="ECO:0007669"/>
    <property type="project" value="UniProtKB-UniRule"/>
</dbReference>
<proteinExistence type="inferred from homology"/>
<dbReference type="PANTHER" id="PTHR36566:SF1">
    <property type="entry name" value="PYRIDINIUM-3,5-BISTHIOCARBOXYLIC ACID MONONUCLEOTIDE NICKEL INSERTION PROTEIN"/>
    <property type="match status" value="1"/>
</dbReference>
<evidence type="ECO:0000256" key="1">
    <source>
        <dbReference type="ARBA" id="ARBA00022596"/>
    </source>
</evidence>
<name>D4LXX2_9FIRM</name>
<evidence type="ECO:0000313" key="5">
    <source>
        <dbReference type="Proteomes" id="UP000008955"/>
    </source>
</evidence>
<reference evidence="4 5" key="2">
    <citation type="submission" date="2010-03" db="EMBL/GenBank/DDBJ databases">
        <authorList>
            <person name="Pajon A."/>
        </authorList>
    </citation>
    <scope>NUCLEOTIDE SEQUENCE [LARGE SCALE GENOMIC DNA]</scope>
    <source>
        <strain evidence="4 5">A2-162</strain>
    </source>
</reference>
<dbReference type="GO" id="GO:0016829">
    <property type="term" value="F:lyase activity"/>
    <property type="evidence" value="ECO:0007669"/>
    <property type="project" value="UniProtKB-UniRule"/>
</dbReference>
<feature type="compositionally biased region" description="Basic and acidic residues" evidence="3">
    <location>
        <begin position="115"/>
        <end position="141"/>
    </location>
</feature>
<dbReference type="NCBIfam" id="TIGR00299">
    <property type="entry name" value="nickel pincer cofactor biosynthesis protein LarC"/>
    <property type="match status" value="1"/>
</dbReference>
<dbReference type="GO" id="GO:0016151">
    <property type="term" value="F:nickel cation binding"/>
    <property type="evidence" value="ECO:0007669"/>
    <property type="project" value="UniProtKB-UniRule"/>
</dbReference>
<protein>
    <recommendedName>
        <fullName evidence="2">Pyridinium-3,5-bisthiocarboxylic acid mononucleotide nickel insertion protein</fullName>
        <shortName evidence="2">P2TMN nickel insertion protein</shortName>
        <ecNumber evidence="2">4.99.1.12</ecNumber>
    </recommendedName>
    <alternativeName>
        <fullName evidence="2">Nickel-pincer cofactor biosynthesis protein LarC</fullName>
    </alternativeName>
</protein>
<dbReference type="EMBL" id="FP929054">
    <property type="protein sequence ID" value="CBL22475.1"/>
    <property type="molecule type" value="Genomic_DNA"/>
</dbReference>
<dbReference type="PATRIC" id="fig|657314.3.peg.738"/>
<sequence length="463" mass="52407">MGKTLYLECYSGISGDMTVAALLDLGADRKVLEETLQSLPVNGFRTEISRVKKSGLDACDFNVILEHDNHDHDMEYLHGHDHDMEHDHDHEHAHDTEHHHDHEHTHAAEHHHHDHEHVHEMGHHHDHEHTHEKEHHHLHEHRGMREITEIIQGSEMTDRAKKMALHVFDILAHAESKAHGVNAEEVHFHEVGAIDSIVDIAAIAVCMDNLDITDVIVPVLYEGTGFIRCQHGQIPVPVPAVAHIAEDHHLKLKITDIQGELVTPTGAAVVAAFCTSEKLPEHFSILKSGLGAGKREYRCPGILRAMLIQTEPADAKLTDTVWKLETDIDDCSGEVMGHVLKLLMANGAREAHYMPIYTKKNRPAYTLTVICKETDRENLENLIFAETTTIGIRRGKMQRTILKRELCTFETLLGSATVKICTLPDGQIRCYPEYDSVAELAERNQISFHEAYDKIRGYWTTER</sequence>
<dbReference type="Gene3D" id="3.30.70.1380">
    <property type="entry name" value="Transcriptional regulatory protein pf0864 domain like"/>
    <property type="match status" value="1"/>
</dbReference>
<dbReference type="KEGG" id="rob:CK5_09770"/>
<dbReference type="Pfam" id="PF01969">
    <property type="entry name" value="Ni_insertion"/>
    <property type="match status" value="1"/>
</dbReference>
<feature type="region of interest" description="Disordered" evidence="3">
    <location>
        <begin position="76"/>
        <end position="141"/>
    </location>
</feature>
<comment type="catalytic activity">
    <reaction evidence="2">
        <text>Ni(II)-pyridinium-3,5-bisthiocarboxylate mononucleotide = pyridinium-3,5-bisthiocarboxylate mononucleotide + Ni(2+)</text>
        <dbReference type="Rhea" id="RHEA:54784"/>
        <dbReference type="ChEBI" id="CHEBI:49786"/>
        <dbReference type="ChEBI" id="CHEBI:137372"/>
        <dbReference type="ChEBI" id="CHEBI:137373"/>
        <dbReference type="EC" id="4.99.1.12"/>
    </reaction>
</comment>
<comment type="function">
    <text evidence="2">Involved in the biosynthesis of a nickel-pincer cofactor ((SCS)Ni(II) pincer complex). Binds Ni(2+), and functions in nickel delivery to pyridinium-3,5-bisthiocarboxylic acid mononucleotide (P2TMN), to form the mature cofactor. Is thus probably required for the activation of nickel-pincer cofactor-dependent enzymes.</text>
</comment>
<keyword evidence="5" id="KW-1185">Reference proteome</keyword>
<organism evidence="4 5">
    <name type="scientific">Blautia obeum A2-162</name>
    <dbReference type="NCBI Taxonomy" id="657314"/>
    <lineage>
        <taxon>Bacteria</taxon>
        <taxon>Bacillati</taxon>
        <taxon>Bacillota</taxon>
        <taxon>Clostridia</taxon>
        <taxon>Lachnospirales</taxon>
        <taxon>Lachnospiraceae</taxon>
        <taxon>Blautia</taxon>
    </lineage>
</organism>
<evidence type="ECO:0000313" key="4">
    <source>
        <dbReference type="EMBL" id="CBL22475.1"/>
    </source>
</evidence>
<keyword evidence="2" id="KW-0456">Lyase</keyword>
<dbReference type="InterPro" id="IPR002822">
    <property type="entry name" value="Ni_insertion"/>
</dbReference>
<dbReference type="Proteomes" id="UP000008955">
    <property type="component" value="Chromosome"/>
</dbReference>
<dbReference type="HOGENOM" id="CLU_028523_2_1_9"/>
<dbReference type="RefSeq" id="WP_015541340.1">
    <property type="nucleotide sequence ID" value="NC_021022.1"/>
</dbReference>
<dbReference type="PANTHER" id="PTHR36566">
    <property type="entry name" value="NICKEL INSERTION PROTEIN-RELATED"/>
    <property type="match status" value="1"/>
</dbReference>
<evidence type="ECO:0000256" key="3">
    <source>
        <dbReference type="SAM" id="MobiDB-lite"/>
    </source>
</evidence>
<keyword evidence="1 2" id="KW-0533">Nickel</keyword>
<comment type="similarity">
    <text evidence="2">Belongs to the LarC family.</text>
</comment>
<evidence type="ECO:0000256" key="2">
    <source>
        <dbReference type="HAMAP-Rule" id="MF_01074"/>
    </source>
</evidence>
<gene>
    <name evidence="2" type="primary">larC</name>
    <name evidence="4" type="ORF">CK5_09770</name>
</gene>
<reference evidence="4 5" key="1">
    <citation type="submission" date="2010-03" db="EMBL/GenBank/DDBJ databases">
        <title>The genome sequence of Ruminococcus obeum A2-162.</title>
        <authorList>
            <consortium name="metaHIT consortium -- http://www.metahit.eu/"/>
            <person name="Pajon A."/>
            <person name="Turner K."/>
            <person name="Parkhill J."/>
            <person name="Duncan S."/>
            <person name="Flint H."/>
        </authorList>
    </citation>
    <scope>NUCLEOTIDE SEQUENCE [LARGE SCALE GENOMIC DNA]</scope>
    <source>
        <strain evidence="4 5">A2-162</strain>
    </source>
</reference>
<dbReference type="HAMAP" id="MF_01074">
    <property type="entry name" value="LarC"/>
    <property type="match status" value="1"/>
</dbReference>
<dbReference type="AlphaFoldDB" id="D4LXX2"/>
<dbReference type="EC" id="4.99.1.12" evidence="2"/>